<evidence type="ECO:0000313" key="2">
    <source>
        <dbReference type="Proteomes" id="UP000606786"/>
    </source>
</evidence>
<dbReference type="Proteomes" id="UP000606786">
    <property type="component" value="Unassembled WGS sequence"/>
</dbReference>
<reference evidence="1" key="1">
    <citation type="submission" date="2020-11" db="EMBL/GenBank/DDBJ databases">
        <authorList>
            <person name="Whitehead M."/>
        </authorList>
    </citation>
    <scope>NUCLEOTIDE SEQUENCE</scope>
    <source>
        <strain evidence="1">EGII</strain>
    </source>
</reference>
<dbReference type="EMBL" id="CAJHJT010000012">
    <property type="protein sequence ID" value="CAD6997283.1"/>
    <property type="molecule type" value="Genomic_DNA"/>
</dbReference>
<gene>
    <name evidence="1" type="ORF">CCAP1982_LOCUS5916</name>
</gene>
<keyword evidence="2" id="KW-1185">Reference proteome</keyword>
<name>A0A811UJE8_CERCA</name>
<evidence type="ECO:0000313" key="1">
    <source>
        <dbReference type="EMBL" id="CAD6997283.1"/>
    </source>
</evidence>
<dbReference type="OrthoDB" id="152385at2759"/>
<proteinExistence type="predicted"/>
<dbReference type="AlphaFoldDB" id="A0A811UJE8"/>
<sequence length="94" mass="10397">MDDKPAFAKVSKRRKSFFNYAMTTKRWHRIAPATSVGNETGEDVVLFFKVIFIAITSSTVASNYFDTQGSNLSHESPSRIEFANNAGSVVDCLA</sequence>
<comment type="caution">
    <text evidence="1">The sequence shown here is derived from an EMBL/GenBank/DDBJ whole genome shotgun (WGS) entry which is preliminary data.</text>
</comment>
<protein>
    <submittedName>
        <fullName evidence="1">(Mediterranean fruit fly) hypothetical protein</fullName>
    </submittedName>
</protein>
<accession>A0A811UJE8</accession>
<organism evidence="1 2">
    <name type="scientific">Ceratitis capitata</name>
    <name type="common">Mediterranean fruit fly</name>
    <name type="synonym">Tephritis capitata</name>
    <dbReference type="NCBI Taxonomy" id="7213"/>
    <lineage>
        <taxon>Eukaryota</taxon>
        <taxon>Metazoa</taxon>
        <taxon>Ecdysozoa</taxon>
        <taxon>Arthropoda</taxon>
        <taxon>Hexapoda</taxon>
        <taxon>Insecta</taxon>
        <taxon>Pterygota</taxon>
        <taxon>Neoptera</taxon>
        <taxon>Endopterygota</taxon>
        <taxon>Diptera</taxon>
        <taxon>Brachycera</taxon>
        <taxon>Muscomorpha</taxon>
        <taxon>Tephritoidea</taxon>
        <taxon>Tephritidae</taxon>
        <taxon>Ceratitis</taxon>
        <taxon>Ceratitis</taxon>
    </lineage>
</organism>